<accession>A0A0C9TLZ3</accession>
<name>A0A0C9TLZ3_PAXIN</name>
<dbReference type="Proteomes" id="UP000053647">
    <property type="component" value="Unassembled WGS sequence"/>
</dbReference>
<evidence type="ECO:0000313" key="2">
    <source>
        <dbReference type="EMBL" id="KIJ08797.1"/>
    </source>
</evidence>
<reference evidence="2 3" key="1">
    <citation type="submission" date="2014-06" db="EMBL/GenBank/DDBJ databases">
        <authorList>
            <consortium name="DOE Joint Genome Institute"/>
            <person name="Kuo A."/>
            <person name="Kohler A."/>
            <person name="Nagy L.G."/>
            <person name="Floudas D."/>
            <person name="Copeland A."/>
            <person name="Barry K.W."/>
            <person name="Cichocki N."/>
            <person name="Veneault-Fourrey C."/>
            <person name="LaButti K."/>
            <person name="Lindquist E.A."/>
            <person name="Lipzen A."/>
            <person name="Lundell T."/>
            <person name="Morin E."/>
            <person name="Murat C."/>
            <person name="Sun H."/>
            <person name="Tunlid A."/>
            <person name="Henrissat B."/>
            <person name="Grigoriev I.V."/>
            <person name="Hibbett D.S."/>
            <person name="Martin F."/>
            <person name="Nordberg H.P."/>
            <person name="Cantor M.N."/>
            <person name="Hua S.X."/>
        </authorList>
    </citation>
    <scope>NUCLEOTIDE SEQUENCE [LARGE SCALE GENOMIC DNA]</scope>
    <source>
        <strain evidence="2 3">ATCC 200175</strain>
    </source>
</reference>
<feature type="compositionally biased region" description="Polar residues" evidence="1">
    <location>
        <begin position="211"/>
        <end position="255"/>
    </location>
</feature>
<evidence type="ECO:0000256" key="1">
    <source>
        <dbReference type="SAM" id="MobiDB-lite"/>
    </source>
</evidence>
<dbReference type="EMBL" id="KN819554">
    <property type="protein sequence ID" value="KIJ08797.1"/>
    <property type="molecule type" value="Genomic_DNA"/>
</dbReference>
<dbReference type="OrthoDB" id="2687684at2759"/>
<evidence type="ECO:0000313" key="3">
    <source>
        <dbReference type="Proteomes" id="UP000053647"/>
    </source>
</evidence>
<protein>
    <submittedName>
        <fullName evidence="2">Uncharacterized protein</fullName>
    </submittedName>
</protein>
<dbReference type="AlphaFoldDB" id="A0A0C9TLZ3"/>
<organism evidence="2 3">
    <name type="scientific">Paxillus involutus ATCC 200175</name>
    <dbReference type="NCBI Taxonomy" id="664439"/>
    <lineage>
        <taxon>Eukaryota</taxon>
        <taxon>Fungi</taxon>
        <taxon>Dikarya</taxon>
        <taxon>Basidiomycota</taxon>
        <taxon>Agaricomycotina</taxon>
        <taxon>Agaricomycetes</taxon>
        <taxon>Agaricomycetidae</taxon>
        <taxon>Boletales</taxon>
        <taxon>Paxilineae</taxon>
        <taxon>Paxillaceae</taxon>
        <taxon>Paxillus</taxon>
    </lineage>
</organism>
<proteinExistence type="predicted"/>
<sequence length="434" mass="48807">MTSTIPPITIFHREYEGNENPSDWIRRLMMSFPTSWTDTERIERFEMQCATSSQAAQWFSALPGIDKISWQDFLIAFNLRWPPPIVIPLTAAQKKDRLRAITLKEEDIGVMTDGENGSQPEWGHIRWARHVARTAQTLGDINCQLVDVVLDNMPDILQELIGDSFVTWNDFLIAIANVPHSQLVRLWTCQTADKELQAKLDQLQAQVDGLTTQSASRSNITSNNPTSAPYRSFSRTQPVGNQPQPVQLPSGSMGRSNPYYGNRQQYQNPGIGRMSQLQAERIHLAAMHTNLLHHLNTEIGRQAYNKQISDWVTQHGANTVPDFSRPFLLKLRTAALGSRECFGCGTNTYPSHRSDQCPNPNLPTQEKQWREAVSGAVGRALRVATTAMGTPVQYLTPTQYQTYQQPPIGQFHYPDFDFDVPPNASFSGNGNGLQ</sequence>
<keyword evidence="3" id="KW-1185">Reference proteome</keyword>
<reference evidence="3" key="2">
    <citation type="submission" date="2015-01" db="EMBL/GenBank/DDBJ databases">
        <title>Evolutionary Origins and Diversification of the Mycorrhizal Mutualists.</title>
        <authorList>
            <consortium name="DOE Joint Genome Institute"/>
            <consortium name="Mycorrhizal Genomics Consortium"/>
            <person name="Kohler A."/>
            <person name="Kuo A."/>
            <person name="Nagy L.G."/>
            <person name="Floudas D."/>
            <person name="Copeland A."/>
            <person name="Barry K.W."/>
            <person name="Cichocki N."/>
            <person name="Veneault-Fourrey C."/>
            <person name="LaButti K."/>
            <person name="Lindquist E.A."/>
            <person name="Lipzen A."/>
            <person name="Lundell T."/>
            <person name="Morin E."/>
            <person name="Murat C."/>
            <person name="Riley R."/>
            <person name="Ohm R."/>
            <person name="Sun H."/>
            <person name="Tunlid A."/>
            <person name="Henrissat B."/>
            <person name="Grigoriev I.V."/>
            <person name="Hibbett D.S."/>
            <person name="Martin F."/>
        </authorList>
    </citation>
    <scope>NUCLEOTIDE SEQUENCE [LARGE SCALE GENOMIC DNA]</scope>
    <source>
        <strain evidence="3">ATCC 200175</strain>
    </source>
</reference>
<gene>
    <name evidence="2" type="ORF">PAXINDRAFT_18092</name>
</gene>
<dbReference type="HOGENOM" id="CLU_037286_0_0_1"/>
<feature type="region of interest" description="Disordered" evidence="1">
    <location>
        <begin position="211"/>
        <end position="258"/>
    </location>
</feature>